<comment type="caution">
    <text evidence="11">The sequence shown here is derived from an EMBL/GenBank/DDBJ whole genome shotgun (WGS) entry which is preliminary data.</text>
</comment>
<proteinExistence type="inferred from homology"/>
<keyword evidence="5" id="KW-0378">Hydrolase</keyword>
<evidence type="ECO:0000256" key="2">
    <source>
        <dbReference type="ARBA" id="ARBA00022670"/>
    </source>
</evidence>
<dbReference type="InterPro" id="IPR024079">
    <property type="entry name" value="MetalloPept_cat_dom_sf"/>
</dbReference>
<evidence type="ECO:0000256" key="6">
    <source>
        <dbReference type="ARBA" id="ARBA00022833"/>
    </source>
</evidence>
<dbReference type="EMBL" id="BDSP01000283">
    <property type="protein sequence ID" value="GAX28840.1"/>
    <property type="molecule type" value="Genomic_DNA"/>
</dbReference>
<comment type="similarity">
    <text evidence="1">Belongs to the peptidase M43B family.</text>
</comment>
<evidence type="ECO:0000256" key="1">
    <source>
        <dbReference type="ARBA" id="ARBA00008721"/>
    </source>
</evidence>
<evidence type="ECO:0000256" key="4">
    <source>
        <dbReference type="ARBA" id="ARBA00022729"/>
    </source>
</evidence>
<dbReference type="InterPro" id="IPR008754">
    <property type="entry name" value="Peptidase_M43"/>
</dbReference>
<reference evidence="11 12" key="1">
    <citation type="journal article" date="2015" name="Plant Cell">
        <title>Oil accumulation by the oleaginous diatom Fistulifera solaris as revealed by the genome and transcriptome.</title>
        <authorList>
            <person name="Tanaka T."/>
            <person name="Maeda Y."/>
            <person name="Veluchamy A."/>
            <person name="Tanaka M."/>
            <person name="Abida H."/>
            <person name="Marechal E."/>
            <person name="Bowler C."/>
            <person name="Muto M."/>
            <person name="Sunaga Y."/>
            <person name="Tanaka M."/>
            <person name="Yoshino T."/>
            <person name="Taniguchi T."/>
            <person name="Fukuda Y."/>
            <person name="Nemoto M."/>
            <person name="Matsumoto M."/>
            <person name="Wong P.S."/>
            <person name="Aburatani S."/>
            <person name="Fujibuchi W."/>
        </authorList>
    </citation>
    <scope>NUCLEOTIDE SEQUENCE [LARGE SCALE GENOMIC DNA]</scope>
    <source>
        <strain evidence="11 12">JPCC DA0580</strain>
    </source>
</reference>
<dbReference type="Proteomes" id="UP000198406">
    <property type="component" value="Unassembled WGS sequence"/>
</dbReference>
<dbReference type="SUPFAM" id="SSF55486">
    <property type="entry name" value="Metalloproteases ('zincins'), catalytic domain"/>
    <property type="match status" value="1"/>
</dbReference>
<evidence type="ECO:0000256" key="9">
    <source>
        <dbReference type="SAM" id="SignalP"/>
    </source>
</evidence>
<dbReference type="GO" id="GO:0006508">
    <property type="term" value="P:proteolysis"/>
    <property type="evidence" value="ECO:0007669"/>
    <property type="project" value="UniProtKB-KW"/>
</dbReference>
<dbReference type="OrthoDB" id="47886at2759"/>
<evidence type="ECO:0000256" key="8">
    <source>
        <dbReference type="ARBA" id="ARBA00023157"/>
    </source>
</evidence>
<feature type="chain" id="PRO_5012238781" description="Peptidase M43 pregnancy-associated plasma-A domain-containing protein" evidence="9">
    <location>
        <begin position="18"/>
        <end position="420"/>
    </location>
</feature>
<dbReference type="PANTHER" id="PTHR47466:SF1">
    <property type="entry name" value="METALLOPROTEASE MEP1 (AFU_ORTHOLOGUE AFUA_1G07730)-RELATED"/>
    <property type="match status" value="1"/>
</dbReference>
<protein>
    <recommendedName>
        <fullName evidence="10">Peptidase M43 pregnancy-associated plasma-A domain-containing protein</fullName>
    </recommendedName>
</protein>
<keyword evidence="3" id="KW-0479">Metal-binding</keyword>
<dbReference type="GO" id="GO:0008237">
    <property type="term" value="F:metallopeptidase activity"/>
    <property type="evidence" value="ECO:0007669"/>
    <property type="project" value="UniProtKB-KW"/>
</dbReference>
<evidence type="ECO:0000259" key="10">
    <source>
        <dbReference type="Pfam" id="PF05572"/>
    </source>
</evidence>
<dbReference type="CDD" id="cd04275">
    <property type="entry name" value="ZnMc_pappalysin_like"/>
    <property type="match status" value="1"/>
</dbReference>
<keyword evidence="4 9" id="KW-0732">Signal</keyword>
<evidence type="ECO:0000256" key="3">
    <source>
        <dbReference type="ARBA" id="ARBA00022723"/>
    </source>
</evidence>
<evidence type="ECO:0000256" key="7">
    <source>
        <dbReference type="ARBA" id="ARBA00023049"/>
    </source>
</evidence>
<keyword evidence="2" id="KW-0645">Protease</keyword>
<name>A0A1Z5KR97_FISSO</name>
<accession>A0A1Z5KR97</accession>
<dbReference type="AlphaFoldDB" id="A0A1Z5KR97"/>
<organism evidence="11 12">
    <name type="scientific">Fistulifera solaris</name>
    <name type="common">Oleaginous diatom</name>
    <dbReference type="NCBI Taxonomy" id="1519565"/>
    <lineage>
        <taxon>Eukaryota</taxon>
        <taxon>Sar</taxon>
        <taxon>Stramenopiles</taxon>
        <taxon>Ochrophyta</taxon>
        <taxon>Bacillariophyta</taxon>
        <taxon>Bacillariophyceae</taxon>
        <taxon>Bacillariophycidae</taxon>
        <taxon>Naviculales</taxon>
        <taxon>Naviculaceae</taxon>
        <taxon>Fistulifera</taxon>
    </lineage>
</organism>
<dbReference type="InParanoid" id="A0A1Z5KR97"/>
<evidence type="ECO:0000313" key="12">
    <source>
        <dbReference type="Proteomes" id="UP000198406"/>
    </source>
</evidence>
<dbReference type="PANTHER" id="PTHR47466">
    <property type="match status" value="1"/>
</dbReference>
<dbReference type="GO" id="GO:0046872">
    <property type="term" value="F:metal ion binding"/>
    <property type="evidence" value="ECO:0007669"/>
    <property type="project" value="UniProtKB-KW"/>
</dbReference>
<dbReference type="Gene3D" id="3.40.390.10">
    <property type="entry name" value="Collagenase (Catalytic Domain)"/>
    <property type="match status" value="1"/>
</dbReference>
<evidence type="ECO:0000256" key="5">
    <source>
        <dbReference type="ARBA" id="ARBA00022801"/>
    </source>
</evidence>
<sequence>MKNRLLLLALLAASTKGQVVPFSCGVGHATSEQLQELSALTADGSSIIASNSNEVITVPVCSYIFNGRHNDDEITDQMLQDQLDYLNQGFTAASCCDVSDSWCNPVDCSVETNIQFAWAVVTPKGTLAEGHTTPNIQDEGACSFRLFRPLWIRTNSVNGFFMKRLLRKGGPNVLNIYWSNPLGSIAYATFPTSSKRKHDGVVINPAAVTGGDLPGYGRGSTLIHEVGHWLGLLHTFQGSCESSDGIDDTPMEYAPFRGCGELPGYPLDRDSCPNNPGTDPVHNFMDYSGDLCWYKFTAGQMAVMRASWFKYRAINTIVLQEGQPSEAITLVARGRQLYSLITSNAIRCTASATEGDIGLYLQWRHEPRYIAFPFINSCSTHGLPDQSCTVRRPRQQEVLYIGVKSSFVPVTDLTVTCVAV</sequence>
<dbReference type="Pfam" id="PF05572">
    <property type="entry name" value="Peptidase_M43"/>
    <property type="match status" value="1"/>
</dbReference>
<gene>
    <name evidence="11" type="ORF">FisN_20Lh135</name>
</gene>
<keyword evidence="6" id="KW-0862">Zinc</keyword>
<evidence type="ECO:0000313" key="11">
    <source>
        <dbReference type="EMBL" id="GAX28840.1"/>
    </source>
</evidence>
<feature type="domain" description="Peptidase M43 pregnancy-associated plasma-A" evidence="10">
    <location>
        <begin position="217"/>
        <end position="306"/>
    </location>
</feature>
<keyword evidence="7" id="KW-0482">Metalloprotease</keyword>
<feature type="signal peptide" evidence="9">
    <location>
        <begin position="1"/>
        <end position="17"/>
    </location>
</feature>
<keyword evidence="8" id="KW-1015">Disulfide bond</keyword>
<keyword evidence="12" id="KW-1185">Reference proteome</keyword>